<evidence type="ECO:0000313" key="2">
    <source>
        <dbReference type="Ensembl" id="ENSCPRP00005005972.1"/>
    </source>
</evidence>
<feature type="region of interest" description="Disordered" evidence="1">
    <location>
        <begin position="51"/>
        <end position="72"/>
    </location>
</feature>
<dbReference type="Proteomes" id="UP000594220">
    <property type="component" value="Unplaced"/>
</dbReference>
<evidence type="ECO:0000313" key="3">
    <source>
        <dbReference type="Proteomes" id="UP000594220"/>
    </source>
</evidence>
<proteinExistence type="predicted"/>
<protein>
    <submittedName>
        <fullName evidence="2">Uncharacterized protein</fullName>
    </submittedName>
</protein>
<dbReference type="Ensembl" id="ENSCPRT00005006996.1">
    <property type="protein sequence ID" value="ENSCPRP00005005972.1"/>
    <property type="gene ID" value="ENSCPRG00005004277.1"/>
</dbReference>
<reference evidence="2" key="2">
    <citation type="submission" date="2025-09" db="UniProtKB">
        <authorList>
            <consortium name="Ensembl"/>
        </authorList>
    </citation>
    <scope>IDENTIFICATION</scope>
</reference>
<dbReference type="AlphaFoldDB" id="A0A7M4E8I0"/>
<evidence type="ECO:0000256" key="1">
    <source>
        <dbReference type="SAM" id="MobiDB-lite"/>
    </source>
</evidence>
<name>A0A7M4E8I0_CROPO</name>
<reference evidence="2" key="1">
    <citation type="submission" date="2025-08" db="UniProtKB">
        <authorList>
            <consortium name="Ensembl"/>
        </authorList>
    </citation>
    <scope>IDENTIFICATION</scope>
</reference>
<accession>A0A7M4E8I0</accession>
<organism evidence="2 3">
    <name type="scientific">Crocodylus porosus</name>
    <name type="common">Saltwater crocodile</name>
    <name type="synonym">Estuarine crocodile</name>
    <dbReference type="NCBI Taxonomy" id="8502"/>
    <lineage>
        <taxon>Eukaryota</taxon>
        <taxon>Metazoa</taxon>
        <taxon>Chordata</taxon>
        <taxon>Craniata</taxon>
        <taxon>Vertebrata</taxon>
        <taxon>Euteleostomi</taxon>
        <taxon>Archelosauria</taxon>
        <taxon>Archosauria</taxon>
        <taxon>Crocodylia</taxon>
        <taxon>Longirostres</taxon>
        <taxon>Crocodylidae</taxon>
        <taxon>Crocodylus</taxon>
    </lineage>
</organism>
<keyword evidence="3" id="KW-1185">Reference proteome</keyword>
<sequence>FILKSNLIGTQNLPEHVSATYLDNLIITVISKLLKVTNRISWDAQIPFSPGRPGSPLSPGSPDDPCDPGGPECPCIPLGPGRPFFPTDPGEPMSPRWPLEPGKPEKTVCVTLLKLTVNEDTFVSFPLLRKEKNPSVRELIKKVMCLVSFSLPSSSSGENSFFLNLF</sequence>